<feature type="signal peptide" evidence="1">
    <location>
        <begin position="1"/>
        <end position="28"/>
    </location>
</feature>
<sequence>MSVKRSVIRLVAAALGTAMAIAAVPAQAQFFFKSHDLSAPPVKGDEPGFIPLPGGTPAELRASLVWHMRAAMNYAALQCQFEPTLLSVDNYNDVFRDHRAELDNAYATLTKYFQRVNKAPKAAQTALDSYGTQVYSSFSTATPYMFCQTAASMERDALFTPRGQLYTVAEKRMQELRNSLVPWGEQQFPRGNQFNGRVSLPSLDARCYDKKAAWNGKCGPYTLYER</sequence>
<organism evidence="2 3">
    <name type="scientific">Sphingomonas aracearum</name>
    <dbReference type="NCBI Taxonomy" id="2283317"/>
    <lineage>
        <taxon>Bacteria</taxon>
        <taxon>Pseudomonadati</taxon>
        <taxon>Pseudomonadota</taxon>
        <taxon>Alphaproteobacteria</taxon>
        <taxon>Sphingomonadales</taxon>
        <taxon>Sphingomonadaceae</taxon>
        <taxon>Sphingomonas</taxon>
    </lineage>
</organism>
<evidence type="ECO:0000256" key="1">
    <source>
        <dbReference type="SAM" id="SignalP"/>
    </source>
</evidence>
<keyword evidence="3" id="KW-1185">Reference proteome</keyword>
<dbReference type="OrthoDB" id="7467144at2"/>
<proteinExistence type="predicted"/>
<name>A0A369VTM1_9SPHN</name>
<evidence type="ECO:0000313" key="2">
    <source>
        <dbReference type="EMBL" id="RDE05754.1"/>
    </source>
</evidence>
<comment type="caution">
    <text evidence="2">The sequence shown here is derived from an EMBL/GenBank/DDBJ whole genome shotgun (WGS) entry which is preliminary data.</text>
</comment>
<protein>
    <submittedName>
        <fullName evidence="2">Uncharacterized protein</fullName>
    </submittedName>
</protein>
<gene>
    <name evidence="2" type="ORF">DVW87_11165</name>
</gene>
<reference evidence="2 3" key="1">
    <citation type="submission" date="2018-07" db="EMBL/GenBank/DDBJ databases">
        <title>a novel species of Sphingomonas isolated from the rhizosphere soil of Araceae plant.</title>
        <authorList>
            <person name="Zhiyong W."/>
            <person name="Qinglan Z."/>
            <person name="Zhiwei F."/>
            <person name="Ding X."/>
            <person name="Gejiao W."/>
            <person name="Shixue Z."/>
        </authorList>
    </citation>
    <scope>NUCLEOTIDE SEQUENCE [LARGE SCALE GENOMIC DNA]</scope>
    <source>
        <strain evidence="2 3">WZY 27</strain>
    </source>
</reference>
<feature type="chain" id="PRO_5016976646" evidence="1">
    <location>
        <begin position="29"/>
        <end position="226"/>
    </location>
</feature>
<dbReference type="Proteomes" id="UP000253918">
    <property type="component" value="Unassembled WGS sequence"/>
</dbReference>
<accession>A0A369VTM1</accession>
<dbReference type="AlphaFoldDB" id="A0A369VTM1"/>
<dbReference type="EMBL" id="QQNB01000002">
    <property type="protein sequence ID" value="RDE05754.1"/>
    <property type="molecule type" value="Genomic_DNA"/>
</dbReference>
<evidence type="ECO:0000313" key="3">
    <source>
        <dbReference type="Proteomes" id="UP000253918"/>
    </source>
</evidence>
<keyword evidence="1" id="KW-0732">Signal</keyword>